<dbReference type="RefSeq" id="WP_014699420.1">
    <property type="nucleotide sequence ID" value="NC_017845.1"/>
</dbReference>
<keyword evidence="2 5" id="KW-0378">Hydrolase</keyword>
<protein>
    <submittedName>
        <fullName evidence="8">Helicase, UvrD/REP family</fullName>
    </submittedName>
</protein>
<dbReference type="InterPro" id="IPR000212">
    <property type="entry name" value="DNA_helicase_UvrD/REP"/>
</dbReference>
<dbReference type="InterPro" id="IPR027417">
    <property type="entry name" value="P-loop_NTPase"/>
</dbReference>
<accession>A0A0H3I147</accession>
<evidence type="ECO:0000256" key="5">
    <source>
        <dbReference type="PROSITE-ProRule" id="PRU00560"/>
    </source>
</evidence>
<dbReference type="EMBL" id="CP003415">
    <property type="protein sequence ID" value="AFI89762.1"/>
    <property type="molecule type" value="Genomic_DNA"/>
</dbReference>
<dbReference type="Gene3D" id="3.40.50.300">
    <property type="entry name" value="P-loop containing nucleotide triphosphate hydrolases"/>
    <property type="match status" value="2"/>
</dbReference>
<reference evidence="8 9" key="1">
    <citation type="journal article" date="2012" name="J. Bacteriol.">
        <title>Genome sequence of Pectobacterium sp. strain SCC3193.</title>
        <authorList>
            <person name="Koskinen J.P."/>
            <person name="Laine P."/>
            <person name="Niemi O."/>
            <person name="Nykyri J."/>
            <person name="Harjunpaa H."/>
            <person name="Auvinen P."/>
            <person name="Paulin L."/>
            <person name="Pirhonen M."/>
            <person name="Palva T."/>
            <person name="Holm L."/>
        </authorList>
    </citation>
    <scope>NUCLEOTIDE SEQUENCE [LARGE SCALE GENOMIC DNA]</scope>
    <source>
        <strain evidence="8 9">SCC3193</strain>
    </source>
</reference>
<feature type="region of interest" description="Disordered" evidence="6">
    <location>
        <begin position="35"/>
        <end position="55"/>
    </location>
</feature>
<dbReference type="GO" id="GO:0016787">
    <property type="term" value="F:hydrolase activity"/>
    <property type="evidence" value="ECO:0007669"/>
    <property type="project" value="UniProtKB-UniRule"/>
</dbReference>
<gene>
    <name evidence="8" type="ordered locus">W5S_1670</name>
</gene>
<dbReference type="PANTHER" id="PTHR11070:SF63">
    <property type="entry name" value="DNA HELICASE IV"/>
    <property type="match status" value="1"/>
</dbReference>
<dbReference type="GO" id="GO:0005524">
    <property type="term" value="F:ATP binding"/>
    <property type="evidence" value="ECO:0007669"/>
    <property type="project" value="UniProtKB-UniRule"/>
</dbReference>
<dbReference type="PANTHER" id="PTHR11070">
    <property type="entry name" value="UVRD / RECB / PCRA DNA HELICASE FAMILY MEMBER"/>
    <property type="match status" value="1"/>
</dbReference>
<evidence type="ECO:0000313" key="8">
    <source>
        <dbReference type="EMBL" id="AFI89762.1"/>
    </source>
</evidence>
<evidence type="ECO:0000256" key="4">
    <source>
        <dbReference type="ARBA" id="ARBA00022840"/>
    </source>
</evidence>
<evidence type="ECO:0000256" key="6">
    <source>
        <dbReference type="SAM" id="MobiDB-lite"/>
    </source>
</evidence>
<dbReference type="InterPro" id="IPR014016">
    <property type="entry name" value="UvrD-like_ATP-bd"/>
</dbReference>
<dbReference type="HOGENOM" id="CLU_015926_0_0_6"/>
<dbReference type="Pfam" id="PF00580">
    <property type="entry name" value="UvrD-helicase"/>
    <property type="match status" value="2"/>
</dbReference>
<dbReference type="PROSITE" id="PS51198">
    <property type="entry name" value="UVRD_HELICASE_ATP_BIND"/>
    <property type="match status" value="1"/>
</dbReference>
<sequence length="715" mass="82200">MIEQKSKRSFLEDVFVKTFSKYLKVISKTSLKRGYSSGREAGYSKGHSDGRNTGYSDGYSDGYDAGILQYIVRDERSNVAMQPIDKSIYGPERIPVNDTIKSLMIEMTKKAYEQGLIGYPTKSQWDMIFSDHPATCVVAGAGSGKSTTLVLRVVFMHFYLKIPLSQLTVISFTKNSCKELRDKIYSVFQFWGYKSDKETIGSVVSTFHSLIYRLSRSVMPGLTPFDFLGEEIKDDDILEITTSKKTDTQLTFLKTVFTKLYLENSDFKNCIDKLISLSITSPGMTDDSEVENWLINFSHERDLKLVRLLNERWENKGKWPIEGIVPEPQPCFSVNGKMFYSNGYVEHNKMPVFLSDKIGPDKVSGKDEIFPGYENDPKRKVILSKAVFYKNRIVAAYNNKLCITINGEKKLDSVINFLSSHVSGEAPSNFNVKLSGELNSLGILDLLYDQGAFIESLGKDVVSSISNISLFREENVDFFFSKALAIFWKEFETNLHIDNIMTFNRMFMMFSDEHVLKQRREGLLGKYLRFENLLIDEFQDISPQIANWIKSMQRENAILCKKPTIMAIGDDWQSIYSWRGSSPDIFMNFSTFFPVHRDLGKHHTVKMMENFRSDEKIIHDAESLMKFVVRKIDKNALPCRSPDGDEHGVWCYEYDNHDENDKWKEKSIDLIYSQWSLVSQQSKYDKTKVIVLSRTNSTLTSMRDAYIENMVLFAV</sequence>
<evidence type="ECO:0000259" key="7">
    <source>
        <dbReference type="PROSITE" id="PS51198"/>
    </source>
</evidence>
<dbReference type="SUPFAM" id="SSF52540">
    <property type="entry name" value="P-loop containing nucleoside triphosphate hydrolases"/>
    <property type="match status" value="1"/>
</dbReference>
<dbReference type="AlphaFoldDB" id="A0A0H3I147"/>
<keyword evidence="4 5" id="KW-0067">ATP-binding</keyword>
<feature type="binding site" evidence="5">
    <location>
        <begin position="139"/>
        <end position="146"/>
    </location>
    <ligand>
        <name>ATP</name>
        <dbReference type="ChEBI" id="CHEBI:30616"/>
    </ligand>
</feature>
<evidence type="ECO:0000256" key="3">
    <source>
        <dbReference type="ARBA" id="ARBA00022806"/>
    </source>
</evidence>
<dbReference type="GO" id="GO:0043138">
    <property type="term" value="F:3'-5' DNA helicase activity"/>
    <property type="evidence" value="ECO:0007669"/>
    <property type="project" value="TreeGrafter"/>
</dbReference>
<feature type="domain" description="UvrD-like helicase ATP-binding" evidence="7">
    <location>
        <begin position="118"/>
        <end position="614"/>
    </location>
</feature>
<dbReference type="eggNOG" id="COG0210">
    <property type="taxonomic scope" value="Bacteria"/>
</dbReference>
<dbReference type="Proteomes" id="UP000008044">
    <property type="component" value="Chromosome"/>
</dbReference>
<evidence type="ECO:0000313" key="9">
    <source>
        <dbReference type="Proteomes" id="UP000008044"/>
    </source>
</evidence>
<proteinExistence type="predicted"/>
<dbReference type="GO" id="GO:0003677">
    <property type="term" value="F:DNA binding"/>
    <property type="evidence" value="ECO:0007669"/>
    <property type="project" value="InterPro"/>
</dbReference>
<evidence type="ECO:0000256" key="2">
    <source>
        <dbReference type="ARBA" id="ARBA00022801"/>
    </source>
</evidence>
<evidence type="ECO:0000256" key="1">
    <source>
        <dbReference type="ARBA" id="ARBA00022741"/>
    </source>
</evidence>
<keyword evidence="1 5" id="KW-0547">Nucleotide-binding</keyword>
<keyword evidence="3 5" id="KW-0347">Helicase</keyword>
<dbReference type="STRING" id="1905730.W5S_1670"/>
<organism evidence="8 9">
    <name type="scientific">Pectobacterium parmentieri</name>
    <dbReference type="NCBI Taxonomy" id="1905730"/>
    <lineage>
        <taxon>Bacteria</taxon>
        <taxon>Pseudomonadati</taxon>
        <taxon>Pseudomonadota</taxon>
        <taxon>Gammaproteobacteria</taxon>
        <taxon>Enterobacterales</taxon>
        <taxon>Pectobacteriaceae</taxon>
        <taxon>Pectobacterium</taxon>
    </lineage>
</organism>
<dbReference type="KEGG" id="pec:W5S_1670"/>
<name>A0A0H3I147_PECPM</name>
<dbReference type="GO" id="GO:0005829">
    <property type="term" value="C:cytosol"/>
    <property type="evidence" value="ECO:0007669"/>
    <property type="project" value="TreeGrafter"/>
</dbReference>
<dbReference type="PATRIC" id="fig|1166016.3.peg.1679"/>
<dbReference type="GO" id="GO:0000725">
    <property type="term" value="P:recombinational repair"/>
    <property type="evidence" value="ECO:0007669"/>
    <property type="project" value="TreeGrafter"/>
</dbReference>